<dbReference type="PANTHER" id="PTHR16263:SF4">
    <property type="entry name" value="TETRATRICOPEPTIDE REPEAT PROTEIN 38"/>
    <property type="match status" value="1"/>
</dbReference>
<evidence type="ECO:0000256" key="2">
    <source>
        <dbReference type="ARBA" id="ARBA00019992"/>
    </source>
</evidence>
<name>A0A8J2ZE63_9PROT</name>
<reference evidence="5 6" key="1">
    <citation type="journal article" date="2014" name="Int. J. Syst. Evol. Microbiol.">
        <title>Complete genome sequence of Corynebacterium casei LMG S-19264T (=DSM 44701T), isolated from a smear-ripened cheese.</title>
        <authorList>
            <consortium name="US DOE Joint Genome Institute (JGI-PGF)"/>
            <person name="Walter F."/>
            <person name="Albersmeier A."/>
            <person name="Kalinowski J."/>
            <person name="Ruckert C."/>
        </authorList>
    </citation>
    <scope>NUCLEOTIDE SEQUENCE [LARGE SCALE GENOMIC DNA]</scope>
    <source>
        <strain evidence="5 6">CGMCC 1.16330</strain>
    </source>
</reference>
<evidence type="ECO:0000256" key="4">
    <source>
        <dbReference type="ARBA" id="ARBA00022803"/>
    </source>
</evidence>
<gene>
    <name evidence="5" type="ORF">GCM10010964_38510</name>
</gene>
<dbReference type="PANTHER" id="PTHR16263">
    <property type="entry name" value="TETRATRICOPEPTIDE REPEAT PROTEIN 38"/>
    <property type="match status" value="1"/>
</dbReference>
<evidence type="ECO:0000256" key="1">
    <source>
        <dbReference type="ARBA" id="ARBA00005857"/>
    </source>
</evidence>
<dbReference type="RefSeq" id="WP_188903209.1">
    <property type="nucleotide sequence ID" value="NZ_BMKS01000016.1"/>
</dbReference>
<sequence>MTLRDAQGLVLTAASAEAVAAFDATVAAYLRYRLDASTHLKALLAADPECGMAQVLAGSFAMLAYNSAQLDRARAAQARALAATERATPRERMHAAALGHWVAGALDRALATWEEILAEHPHDILAFRLHHFNAFWLGAPERMLGVVERVLPRWSAALPGYGAVLACRSFANEECGNYLIAEAAGRAAIELDRGDLWAAHAVAHTFEMQGRRGEGVAWTEALEPHWEGGNNLKHHLWWHRAMFHMERREWDAVLDLYDRRFRDLSSPVTQMQPDLYIDVQNAASMLFRLELRGVPVGGRWAELADKAEARIGDCLSAFTLPHWMMALAATGRFQAAARMLDAMREFVATAGGTVAAVVRDAAIPVCEAVLAHRRGDFAGAVAAMRPALGIMHRMGGSHAQQDVLEQLFLDAAVKAGLVADARMLLERVAGRHPVPPERRVGYAEAARSVAH</sequence>
<dbReference type="EMBL" id="BMKS01000016">
    <property type="protein sequence ID" value="GGG47430.1"/>
    <property type="molecule type" value="Genomic_DNA"/>
</dbReference>
<comment type="similarity">
    <text evidence="1">Belongs to the TTC38 family.</text>
</comment>
<dbReference type="Proteomes" id="UP000597507">
    <property type="component" value="Unassembled WGS sequence"/>
</dbReference>
<evidence type="ECO:0000313" key="5">
    <source>
        <dbReference type="EMBL" id="GGG47430.1"/>
    </source>
</evidence>
<keyword evidence="3" id="KW-0677">Repeat</keyword>
<dbReference type="CDD" id="cd05804">
    <property type="entry name" value="StaR_like"/>
    <property type="match status" value="1"/>
</dbReference>
<evidence type="ECO:0000256" key="3">
    <source>
        <dbReference type="ARBA" id="ARBA00022737"/>
    </source>
</evidence>
<dbReference type="AlphaFoldDB" id="A0A8J2ZE63"/>
<proteinExistence type="inferred from homology"/>
<accession>A0A8J2ZE63</accession>
<dbReference type="Gene3D" id="1.25.40.10">
    <property type="entry name" value="Tetratricopeptide repeat domain"/>
    <property type="match status" value="1"/>
</dbReference>
<dbReference type="InterPro" id="IPR033891">
    <property type="entry name" value="TTC38"/>
</dbReference>
<protein>
    <recommendedName>
        <fullName evidence="2">Tetratricopeptide repeat protein 38</fullName>
    </recommendedName>
</protein>
<dbReference type="InterPro" id="IPR011990">
    <property type="entry name" value="TPR-like_helical_dom_sf"/>
</dbReference>
<keyword evidence="4" id="KW-0802">TPR repeat</keyword>
<keyword evidence="6" id="KW-1185">Reference proteome</keyword>
<evidence type="ECO:0000313" key="6">
    <source>
        <dbReference type="Proteomes" id="UP000597507"/>
    </source>
</evidence>
<comment type="caution">
    <text evidence="5">The sequence shown here is derived from an EMBL/GenBank/DDBJ whole genome shotgun (WGS) entry which is preliminary data.</text>
</comment>
<organism evidence="5 6">
    <name type="scientific">Caldovatus sediminis</name>
    <dbReference type="NCBI Taxonomy" id="2041189"/>
    <lineage>
        <taxon>Bacteria</taxon>
        <taxon>Pseudomonadati</taxon>
        <taxon>Pseudomonadota</taxon>
        <taxon>Alphaproteobacteria</taxon>
        <taxon>Acetobacterales</taxon>
        <taxon>Roseomonadaceae</taxon>
        <taxon>Caldovatus</taxon>
    </lineage>
</organism>